<organism evidence="7 8">
    <name type="scientific">Monilinia fructigena</name>
    <dbReference type="NCBI Taxonomy" id="38457"/>
    <lineage>
        <taxon>Eukaryota</taxon>
        <taxon>Fungi</taxon>
        <taxon>Dikarya</taxon>
        <taxon>Ascomycota</taxon>
        <taxon>Pezizomycotina</taxon>
        <taxon>Leotiomycetes</taxon>
        <taxon>Helotiales</taxon>
        <taxon>Sclerotiniaceae</taxon>
        <taxon>Monilinia</taxon>
    </lineage>
</organism>
<feature type="region of interest" description="Disordered" evidence="5">
    <location>
        <begin position="260"/>
        <end position="285"/>
    </location>
</feature>
<comment type="caution">
    <text evidence="7">The sequence shown here is derived from an EMBL/GenBank/DDBJ whole genome shotgun (WGS) entry which is preliminary data.</text>
</comment>
<evidence type="ECO:0000256" key="4">
    <source>
        <dbReference type="PROSITE-ProRule" id="PRU00322"/>
    </source>
</evidence>
<dbReference type="EMBL" id="QKRW01000037">
    <property type="protein sequence ID" value="RAL60716.1"/>
    <property type="molecule type" value="Genomic_DNA"/>
</dbReference>
<evidence type="ECO:0000313" key="7">
    <source>
        <dbReference type="EMBL" id="RAL60716.1"/>
    </source>
</evidence>
<evidence type="ECO:0000256" key="5">
    <source>
        <dbReference type="SAM" id="MobiDB-lite"/>
    </source>
</evidence>
<evidence type="ECO:0000313" key="8">
    <source>
        <dbReference type="Proteomes" id="UP000249056"/>
    </source>
</evidence>
<evidence type="ECO:0000256" key="2">
    <source>
        <dbReference type="ARBA" id="ARBA00022771"/>
    </source>
</evidence>
<keyword evidence="2 4" id="KW-0863">Zinc-finger</keyword>
<name>A0A395IKM5_9HELO</name>
<feature type="compositionally biased region" description="Polar residues" evidence="5">
    <location>
        <begin position="187"/>
        <end position="200"/>
    </location>
</feature>
<feature type="compositionally biased region" description="Basic and acidic residues" evidence="5">
    <location>
        <begin position="226"/>
        <end position="237"/>
    </location>
</feature>
<feature type="compositionally biased region" description="Polar residues" evidence="5">
    <location>
        <begin position="104"/>
        <end position="127"/>
    </location>
</feature>
<feature type="region of interest" description="Disordered" evidence="5">
    <location>
        <begin position="174"/>
        <end position="200"/>
    </location>
</feature>
<dbReference type="InterPro" id="IPR036443">
    <property type="entry name" value="Znf_RanBP2_sf"/>
</dbReference>
<accession>A0A395IKM5</accession>
<feature type="compositionally biased region" description="Basic residues" evidence="5">
    <location>
        <begin position="1"/>
        <end position="10"/>
    </location>
</feature>
<dbReference type="SUPFAM" id="SSF90209">
    <property type="entry name" value="Ran binding protein zinc finger-like"/>
    <property type="match status" value="1"/>
</dbReference>
<reference evidence="7 8" key="1">
    <citation type="submission" date="2018-06" db="EMBL/GenBank/DDBJ databases">
        <title>Genome Sequence of the Brown Rot Fungal Pathogen Monilinia fructigena.</title>
        <authorList>
            <person name="Landi L."/>
            <person name="De Miccolis Angelini R.M."/>
            <person name="Pollastro S."/>
            <person name="Abate D."/>
            <person name="Faretra F."/>
            <person name="Romanazzi G."/>
        </authorList>
    </citation>
    <scope>NUCLEOTIDE SEQUENCE [LARGE SCALE GENOMIC DNA]</scope>
    <source>
        <strain evidence="7 8">Mfrg269</strain>
    </source>
</reference>
<proteinExistence type="predicted"/>
<feature type="region of interest" description="Disordered" evidence="5">
    <location>
        <begin position="1"/>
        <end position="20"/>
    </location>
</feature>
<feature type="compositionally biased region" description="Polar residues" evidence="5">
    <location>
        <begin position="80"/>
        <end position="96"/>
    </location>
</feature>
<evidence type="ECO:0000256" key="3">
    <source>
        <dbReference type="ARBA" id="ARBA00022833"/>
    </source>
</evidence>
<gene>
    <name evidence="7" type="ORF">DID88_009822</name>
</gene>
<feature type="region of interest" description="Disordered" evidence="5">
    <location>
        <begin position="212"/>
        <end position="237"/>
    </location>
</feature>
<dbReference type="Gene3D" id="4.10.1060.10">
    <property type="entry name" value="Zinc finger, RanBP2-type"/>
    <property type="match status" value="1"/>
</dbReference>
<dbReference type="Proteomes" id="UP000249056">
    <property type="component" value="Unassembled WGS sequence"/>
</dbReference>
<dbReference type="AlphaFoldDB" id="A0A395IKM5"/>
<sequence length="361" mass="39720">MMRRPKKRRSLSSSEIGGPNNLAVLFSGGRIQPLSPSLFKYLRGSEKKNYETLSSNSVSKTDDSKENIQSPISERPNLFLQPQFNTAPPIPSSKNAIGSPEISPLTTSFSNPVASSSQEPTIGTNVSEFPHSDSLLSELERLDDLLLSDAGSDDRAMASLHLSQLKSPDAFELDYSSDASEEESEAQPDNGQAIPLSSSSDDSVEFILSYGAGTARRSGQRTLHHGTREEQEPNRAEDHTIYGPEILLKQGTEGETADERAGTISGHDANSQIHGPTQTAGTEMRQHSDFEEGLRNMLLKPPQSSTLPASPPTQLQIDRKRGIHNNPEYFRTGSWKCPSDRCGYYNLARNHKCYHCKIELF</sequence>
<feature type="region of interest" description="Disordered" evidence="5">
    <location>
        <begin position="50"/>
        <end position="128"/>
    </location>
</feature>
<evidence type="ECO:0000256" key="1">
    <source>
        <dbReference type="ARBA" id="ARBA00022723"/>
    </source>
</evidence>
<dbReference type="PROSITE" id="PS50199">
    <property type="entry name" value="ZF_RANBP2_2"/>
    <property type="match status" value="1"/>
</dbReference>
<dbReference type="GO" id="GO:0008270">
    <property type="term" value="F:zinc ion binding"/>
    <property type="evidence" value="ECO:0007669"/>
    <property type="project" value="UniProtKB-KW"/>
</dbReference>
<dbReference type="InterPro" id="IPR001876">
    <property type="entry name" value="Znf_RanBP2"/>
</dbReference>
<feature type="compositionally biased region" description="Polar residues" evidence="5">
    <location>
        <begin position="268"/>
        <end position="281"/>
    </location>
</feature>
<keyword evidence="8" id="KW-1185">Reference proteome</keyword>
<keyword evidence="1" id="KW-0479">Metal-binding</keyword>
<protein>
    <recommendedName>
        <fullName evidence="6">RanBP2-type domain-containing protein</fullName>
    </recommendedName>
</protein>
<keyword evidence="3" id="KW-0862">Zinc</keyword>
<evidence type="ECO:0000259" key="6">
    <source>
        <dbReference type="PROSITE" id="PS50199"/>
    </source>
</evidence>
<feature type="domain" description="RanBP2-type" evidence="6">
    <location>
        <begin position="331"/>
        <end position="356"/>
    </location>
</feature>
<dbReference type="PROSITE" id="PS01358">
    <property type="entry name" value="ZF_RANBP2_1"/>
    <property type="match status" value="1"/>
</dbReference>